<dbReference type="SMART" id="SM00248">
    <property type="entry name" value="ANK"/>
    <property type="match status" value="4"/>
</dbReference>
<dbReference type="InterPro" id="IPR002110">
    <property type="entry name" value="Ankyrin_rpt"/>
</dbReference>
<dbReference type="OrthoDB" id="9772065at2"/>
<protein>
    <submittedName>
        <fullName evidence="4">Uncharacterized protein</fullName>
    </submittedName>
</protein>
<dbReference type="SUPFAM" id="SSF48403">
    <property type="entry name" value="Ankyrin repeat"/>
    <property type="match status" value="1"/>
</dbReference>
<evidence type="ECO:0000256" key="3">
    <source>
        <dbReference type="PROSITE-ProRule" id="PRU00023"/>
    </source>
</evidence>
<dbReference type="Gene3D" id="1.25.40.20">
    <property type="entry name" value="Ankyrin repeat-containing domain"/>
    <property type="match status" value="1"/>
</dbReference>
<dbReference type="Pfam" id="PF12796">
    <property type="entry name" value="Ank_2"/>
    <property type="match status" value="2"/>
</dbReference>
<evidence type="ECO:0000256" key="2">
    <source>
        <dbReference type="ARBA" id="ARBA00023043"/>
    </source>
</evidence>
<proteinExistence type="predicted"/>
<accession>A0A2S8G051</accession>
<feature type="repeat" description="ANK" evidence="3">
    <location>
        <begin position="102"/>
        <end position="134"/>
    </location>
</feature>
<organism evidence="4 5">
    <name type="scientific">Blastopirellula marina</name>
    <dbReference type="NCBI Taxonomy" id="124"/>
    <lineage>
        <taxon>Bacteria</taxon>
        <taxon>Pseudomonadati</taxon>
        <taxon>Planctomycetota</taxon>
        <taxon>Planctomycetia</taxon>
        <taxon>Pirellulales</taxon>
        <taxon>Pirellulaceae</taxon>
        <taxon>Blastopirellula</taxon>
    </lineage>
</organism>
<dbReference type="InterPro" id="IPR036770">
    <property type="entry name" value="Ankyrin_rpt-contain_sf"/>
</dbReference>
<feature type="repeat" description="ANK" evidence="3">
    <location>
        <begin position="181"/>
        <end position="213"/>
    </location>
</feature>
<dbReference type="Proteomes" id="UP000238322">
    <property type="component" value="Unassembled WGS sequence"/>
</dbReference>
<evidence type="ECO:0000313" key="4">
    <source>
        <dbReference type="EMBL" id="PQO37514.1"/>
    </source>
</evidence>
<evidence type="ECO:0000256" key="1">
    <source>
        <dbReference type="ARBA" id="ARBA00022737"/>
    </source>
</evidence>
<dbReference type="RefSeq" id="WP_105328763.1">
    <property type="nucleotide sequence ID" value="NZ_PUHY01000005.1"/>
</dbReference>
<dbReference type="PANTHER" id="PTHR24171">
    <property type="entry name" value="ANKYRIN REPEAT DOMAIN-CONTAINING PROTEIN 39-RELATED"/>
    <property type="match status" value="1"/>
</dbReference>
<keyword evidence="2 3" id="KW-0040">ANK repeat</keyword>
<dbReference type="PROSITE" id="PS50088">
    <property type="entry name" value="ANK_REPEAT"/>
    <property type="match status" value="3"/>
</dbReference>
<dbReference type="EMBL" id="PUHY01000005">
    <property type="protein sequence ID" value="PQO37514.1"/>
    <property type="molecule type" value="Genomic_DNA"/>
</dbReference>
<dbReference type="PROSITE" id="PS50297">
    <property type="entry name" value="ANK_REP_REGION"/>
    <property type="match status" value="3"/>
</dbReference>
<keyword evidence="1" id="KW-0677">Repeat</keyword>
<gene>
    <name evidence="4" type="ORF">C5Y83_06105</name>
</gene>
<comment type="caution">
    <text evidence="4">The sequence shown here is derived from an EMBL/GenBank/DDBJ whole genome shotgun (WGS) entry which is preliminary data.</text>
</comment>
<dbReference type="AlphaFoldDB" id="A0A2S8G051"/>
<sequence>MKLPAIRFSIRHLLVLIALVAVGLFWGQRHLAWTSAESEFREMIASHACTPEDFARAKQLVTRYPQLAAEWDAMNWAVRYGDVDLCEFLLRHGANPNRSGSLGEPPLYWALQRDRIDLAKLLFRNGADVSVDSDLDGCVVTRVPGIPIGSSLLHVAASRGDIEMCQLLLDQGMTTHSGNALGQSPLHGAVLSRDLAIVQLMIDHNASDAADNSGLTPKELAVRLRTKYPQDAAEMDEIARVLDALIGRPRYTSATNP</sequence>
<reference evidence="4 5" key="1">
    <citation type="submission" date="2018-02" db="EMBL/GenBank/DDBJ databases">
        <title>Comparative genomes isolates from brazilian mangrove.</title>
        <authorList>
            <person name="Araujo J.E."/>
            <person name="Taketani R.G."/>
            <person name="Silva M.C.P."/>
            <person name="Loureco M.V."/>
            <person name="Andreote F.D."/>
        </authorList>
    </citation>
    <scope>NUCLEOTIDE SEQUENCE [LARGE SCALE GENOMIC DNA]</scope>
    <source>
        <strain evidence="4 5">Hex-1 MGV</strain>
    </source>
</reference>
<name>A0A2S8G051_9BACT</name>
<feature type="repeat" description="ANK" evidence="3">
    <location>
        <begin position="148"/>
        <end position="180"/>
    </location>
</feature>
<evidence type="ECO:0000313" key="5">
    <source>
        <dbReference type="Proteomes" id="UP000238322"/>
    </source>
</evidence>